<accession>A0A0R3Q9L4</accession>
<reference evidence="1 2" key="2">
    <citation type="submission" date="2018-11" db="EMBL/GenBank/DDBJ databases">
        <authorList>
            <consortium name="Pathogen Informatics"/>
        </authorList>
    </citation>
    <scope>NUCLEOTIDE SEQUENCE [LARGE SCALE GENOMIC DNA]</scope>
</reference>
<name>A0A0R3Q9L4_9BILA</name>
<dbReference type="EMBL" id="UZAG01001911">
    <property type="protein sequence ID" value="VDO12371.1"/>
    <property type="molecule type" value="Genomic_DNA"/>
</dbReference>
<organism evidence="3">
    <name type="scientific">Brugia timori</name>
    <dbReference type="NCBI Taxonomy" id="42155"/>
    <lineage>
        <taxon>Eukaryota</taxon>
        <taxon>Metazoa</taxon>
        <taxon>Ecdysozoa</taxon>
        <taxon>Nematoda</taxon>
        <taxon>Chromadorea</taxon>
        <taxon>Rhabditida</taxon>
        <taxon>Spirurina</taxon>
        <taxon>Spiruromorpha</taxon>
        <taxon>Filarioidea</taxon>
        <taxon>Onchocercidae</taxon>
        <taxon>Brugia</taxon>
    </lineage>
</organism>
<dbReference type="WBParaSite" id="BTMF_0000302201-mRNA-1">
    <property type="protein sequence ID" value="BTMF_0000302201-mRNA-1"/>
    <property type="gene ID" value="BTMF_0000302201"/>
</dbReference>
<gene>
    <name evidence="1" type="ORF">BTMF_LOCUS2349</name>
</gene>
<sequence length="102" mass="11153">DQTDSILLRDISKSQYLRPEIEISSSDVVIPTLLVHSTVHGYETMIAKSELARMMSDEKFGNYKVKVSQSVLSTPLPARIISDSVIGGGKLIALFQKSVSDA</sequence>
<evidence type="ECO:0000313" key="3">
    <source>
        <dbReference type="WBParaSite" id="BTMF_0000302201-mRNA-1"/>
    </source>
</evidence>
<proteinExistence type="predicted"/>
<protein>
    <submittedName>
        <fullName evidence="3">Efflux RND transporter permease subunit</fullName>
    </submittedName>
</protein>
<evidence type="ECO:0000313" key="1">
    <source>
        <dbReference type="EMBL" id="VDO12371.1"/>
    </source>
</evidence>
<keyword evidence="2" id="KW-1185">Reference proteome</keyword>
<reference evidence="3" key="1">
    <citation type="submission" date="2017-02" db="UniProtKB">
        <authorList>
            <consortium name="WormBaseParasite"/>
        </authorList>
    </citation>
    <scope>IDENTIFICATION</scope>
</reference>
<evidence type="ECO:0000313" key="2">
    <source>
        <dbReference type="Proteomes" id="UP000280834"/>
    </source>
</evidence>
<dbReference type="AlphaFoldDB" id="A0A0R3Q9L4"/>
<dbReference type="Proteomes" id="UP000280834">
    <property type="component" value="Unassembled WGS sequence"/>
</dbReference>